<feature type="transmembrane region" description="Helical" evidence="1">
    <location>
        <begin position="62"/>
        <end position="80"/>
    </location>
</feature>
<protein>
    <submittedName>
        <fullName evidence="2">Uncharacterized protein</fullName>
    </submittedName>
</protein>
<keyword evidence="1" id="KW-1133">Transmembrane helix</keyword>
<dbReference type="MGI" id="MGI:2143891">
    <property type="gene designation" value="BB019430"/>
</dbReference>
<reference evidence="2" key="6">
    <citation type="submission" date="2004-03" db="EMBL/GenBank/DDBJ databases">
        <authorList>
            <person name="Arakawa T."/>
            <person name="Carninci P."/>
            <person name="Fukuda S."/>
            <person name="Hashizume W."/>
            <person name="Hayashida K."/>
            <person name="Hori F."/>
            <person name="Iida J."/>
            <person name="Imamura K."/>
            <person name="Imotani K."/>
            <person name="Itoh M."/>
            <person name="Kanagawa S."/>
            <person name="Kawai J."/>
            <person name="Kojima M."/>
            <person name="Konno H."/>
            <person name="Murata M."/>
            <person name="Nakamura M."/>
            <person name="Ninomiya N."/>
            <person name="Nishiyori H."/>
            <person name="Nomura K."/>
            <person name="Ohno M."/>
            <person name="Sakazume N."/>
            <person name="Sano H."/>
            <person name="Sasaki D."/>
            <person name="Shibata K."/>
            <person name="Shiraki T."/>
            <person name="Tagami M."/>
            <person name="Tagami Y."/>
            <person name="Waki K."/>
            <person name="Watahiki A."/>
            <person name="Muramatsu M."/>
            <person name="Hayashizaki Y."/>
        </authorList>
    </citation>
    <scope>NUCLEOTIDE SEQUENCE</scope>
    <source>
        <strain evidence="2">C57BL/6J</strain>
        <tissue evidence="2">Testis</tissue>
    </source>
</reference>
<reference evidence="2" key="1">
    <citation type="journal article" date="1999" name="Methods Enzymol.">
        <title>High-efficiency full-length cDNA cloning.</title>
        <authorList>
            <person name="Carninci P."/>
            <person name="Hayashizaki Y."/>
        </authorList>
    </citation>
    <scope>NUCLEOTIDE SEQUENCE</scope>
    <source>
        <strain evidence="2">C57BL/6J</strain>
        <tissue evidence="2">Testis</tissue>
    </source>
</reference>
<proteinExistence type="evidence at transcript level"/>
<reference evidence="2" key="5">
    <citation type="journal article" date="2002" name="Nature">
        <title>Analysis of the mouse transcriptome based on functional annotation of 60,770 full-length cDNAs.</title>
        <authorList>
            <consortium name="The FANTOM Consortium and the RIKEN Genome Exploration Research Group Phase I and II Team"/>
        </authorList>
    </citation>
    <scope>NUCLEOTIDE SEQUENCE</scope>
    <source>
        <strain evidence="2">C57BL/6J</strain>
        <tissue evidence="2">Testis</tissue>
    </source>
</reference>
<reference evidence="2" key="3">
    <citation type="journal article" date="2000" name="Genome Res.">
        <title>RIKEN integrated sequence analysis (RISA) system--384-format sequencing pipeline with 384 multicapillary sequencer.</title>
        <authorList>
            <person name="Shibata K."/>
            <person name="Itoh M."/>
            <person name="Aizawa K."/>
            <person name="Nagaoka S."/>
            <person name="Sasaki N."/>
            <person name="Carninci P."/>
            <person name="Konno H."/>
            <person name="Akiyama J."/>
            <person name="Nishi K."/>
            <person name="Kitsunai T."/>
            <person name="Tashiro H."/>
            <person name="Itoh M."/>
            <person name="Sumi N."/>
            <person name="Ishii Y."/>
            <person name="Nakamura S."/>
            <person name="Hazama M."/>
            <person name="Nishine T."/>
            <person name="Harada A."/>
            <person name="Yamamoto R."/>
            <person name="Matsumoto H."/>
            <person name="Sakaguchi S."/>
            <person name="Ikegami T."/>
            <person name="Kashiwagi K."/>
            <person name="Fujiwake S."/>
            <person name="Inoue K."/>
            <person name="Togawa Y."/>
            <person name="Izawa M."/>
            <person name="Ohara E."/>
            <person name="Watahiki M."/>
            <person name="Yoneda Y."/>
            <person name="Ishikawa T."/>
            <person name="Ozawa K."/>
            <person name="Tanaka T."/>
            <person name="Matsuura S."/>
            <person name="Kawai J."/>
            <person name="Okazaki Y."/>
            <person name="Muramatsu M."/>
            <person name="Inoue Y."/>
            <person name="Kira A."/>
            <person name="Hayashizaki Y."/>
        </authorList>
    </citation>
    <scope>NUCLEOTIDE SEQUENCE</scope>
    <source>
        <strain evidence="2">C57BL/6J</strain>
        <tissue evidence="2">Testis</tissue>
    </source>
</reference>
<gene>
    <name evidence="3" type="primary">BB019430</name>
    <name evidence="3" type="synonym">Gm6494</name>
</gene>
<sequence>MGLMIKRECENHPGGRTHYQLLSSIHMVIGRPWTSQAENHVSAPILGVQSSKDNEKIDICPFIFTFFLSLFKSQIVIIFLRNQVKKKEIKIDNF</sequence>
<evidence type="ECO:0000313" key="2">
    <source>
        <dbReference type="EMBL" id="BAE21485.1"/>
    </source>
</evidence>
<reference evidence="2" key="7">
    <citation type="journal article" date="2005" name="Science">
        <title>The Transcriptional Landscape of the Mammalian Genome.</title>
        <authorList>
            <consortium name="The FANTOM Consortium"/>
            <consortium name="Riken Genome Exploration Research Group and Genome Science Group (Genome Network Project Core Group)"/>
        </authorList>
    </citation>
    <scope>NUCLEOTIDE SEQUENCE</scope>
    <source>
        <strain evidence="2">C57BL/6J</strain>
        <tissue evidence="2">Testis</tissue>
    </source>
</reference>
<dbReference type="HOGENOM" id="CLU_2385565_0_0_1"/>
<reference evidence="2" key="4">
    <citation type="journal article" date="2001" name="Nature">
        <title>Functional annotation of a full-length mouse cDNA collection.</title>
        <authorList>
            <consortium name="The RIKEN Genome Exploration Research Group Phase II Team and the FANTOM Consortium"/>
        </authorList>
    </citation>
    <scope>NUCLEOTIDE SEQUENCE</scope>
    <source>
        <strain evidence="2">C57BL/6J</strain>
        <tissue evidence="2">Testis</tissue>
    </source>
</reference>
<reference evidence="2" key="8">
    <citation type="journal article" date="2005" name="Science">
        <title>Antisense Transcription in the Mammalian Transcriptome.</title>
        <authorList>
            <consortium name="RIKEN Genome Exploration Research Group and Genome Science Group (Genome Network Project Core Group) and the FANTOM Consortium"/>
        </authorList>
    </citation>
    <scope>NUCLEOTIDE SEQUENCE</scope>
    <source>
        <strain evidence="2">C57BL/6J</strain>
        <tissue evidence="2">Testis</tissue>
    </source>
</reference>
<evidence type="ECO:0000313" key="3">
    <source>
        <dbReference type="MGI" id="MGI:2143891"/>
    </source>
</evidence>
<dbReference type="AlphaFoldDB" id="Q3V0L9"/>
<keyword evidence="1" id="KW-0812">Transmembrane</keyword>
<dbReference type="EMBL" id="AK133046">
    <property type="protein sequence ID" value="BAE21485.1"/>
    <property type="molecule type" value="mRNA"/>
</dbReference>
<evidence type="ECO:0000256" key="1">
    <source>
        <dbReference type="SAM" id="Phobius"/>
    </source>
</evidence>
<feature type="non-terminal residue" evidence="2">
    <location>
        <position position="94"/>
    </location>
</feature>
<reference evidence="2" key="2">
    <citation type="journal article" date="2000" name="Genome Res.">
        <title>Normalization and subtraction of cap-trapper-selected cDNAs to prepare full-length cDNA libraries for rapid discovery of new genes.</title>
        <authorList>
            <person name="Carninci P."/>
            <person name="Shibata Y."/>
            <person name="Hayatsu N."/>
            <person name="Sugahara Y."/>
            <person name="Shibata K."/>
            <person name="Itoh M."/>
            <person name="Konno H."/>
            <person name="Okazaki Y."/>
            <person name="Muramatsu M."/>
            <person name="Hayashizaki Y."/>
        </authorList>
    </citation>
    <scope>NUCLEOTIDE SEQUENCE</scope>
    <source>
        <strain evidence="2">C57BL/6J</strain>
        <tissue evidence="2">Testis</tissue>
    </source>
</reference>
<name>Q3V0L9_MOUSE</name>
<organism evidence="2">
    <name type="scientific">Mus musculus</name>
    <name type="common">Mouse</name>
    <dbReference type="NCBI Taxonomy" id="10090"/>
    <lineage>
        <taxon>Eukaryota</taxon>
        <taxon>Metazoa</taxon>
        <taxon>Chordata</taxon>
        <taxon>Craniata</taxon>
        <taxon>Vertebrata</taxon>
        <taxon>Euteleostomi</taxon>
        <taxon>Mammalia</taxon>
        <taxon>Eutheria</taxon>
        <taxon>Euarchontoglires</taxon>
        <taxon>Glires</taxon>
        <taxon>Rodentia</taxon>
        <taxon>Myomorpha</taxon>
        <taxon>Muroidea</taxon>
        <taxon>Muridae</taxon>
        <taxon>Murinae</taxon>
        <taxon>Mus</taxon>
        <taxon>Mus</taxon>
    </lineage>
</organism>
<keyword evidence="1" id="KW-0472">Membrane</keyword>
<accession>Q3V0L9</accession>
<dbReference type="AGR" id="MGI:2143891"/>